<reference evidence="1 2" key="1">
    <citation type="journal article" date="2020" name="Phytopathology">
        <title>Genome Sequence Resources of Colletotrichum truncatum, C. plurivorum, C. musicola, and C. sojae: Four Species Pathogenic to Soybean (Glycine max).</title>
        <authorList>
            <person name="Rogerio F."/>
            <person name="Boufleur T.R."/>
            <person name="Ciampi-Guillardi M."/>
            <person name="Sukno S.A."/>
            <person name="Thon M.R."/>
            <person name="Massola Junior N.S."/>
            <person name="Baroncelli R."/>
        </authorList>
    </citation>
    <scope>NUCLEOTIDE SEQUENCE [LARGE SCALE GENOMIC DNA]</scope>
    <source>
        <strain evidence="1 2">CMES1059</strain>
    </source>
</reference>
<sequence length="283" mass="31455">MADRICRVVDPDGDVLLVLNNPCAPFAIWTESDYSNIQEINGCEPLLEDILSIRSPMSPLPVEDATMVPISEEPAVEDSPQDENPGVSFSPQPVDAEITLLEPVTPEPALTEPFIDEPAANEFMINEFVLSSKHLILASGYFRAKLSGPWKEASTRGVDGRYHVEASDWDDQALLLVMRVLHGKNSKIPRRISLELLAKIAVLVDYYDCFEATEIISSIWIDALRNEIPSELNRELVLWLLISKVFHQSEIILQVTKTAIGRSLGLMPALGLPIPSETLDKKQ</sequence>
<dbReference type="Proteomes" id="UP000805649">
    <property type="component" value="Unassembled WGS sequence"/>
</dbReference>
<keyword evidence="2" id="KW-1185">Reference proteome</keyword>
<name>A0ACC3ZCZ0_COLTU</name>
<protein>
    <submittedName>
        <fullName evidence="1">Uncharacterized protein</fullName>
    </submittedName>
</protein>
<dbReference type="EMBL" id="VUJX02000002">
    <property type="protein sequence ID" value="KAL0941934.1"/>
    <property type="molecule type" value="Genomic_DNA"/>
</dbReference>
<evidence type="ECO:0000313" key="2">
    <source>
        <dbReference type="Proteomes" id="UP000805649"/>
    </source>
</evidence>
<comment type="caution">
    <text evidence="1">The sequence shown here is derived from an EMBL/GenBank/DDBJ whole genome shotgun (WGS) entry which is preliminary data.</text>
</comment>
<accession>A0ACC3ZCZ0</accession>
<evidence type="ECO:0000313" key="1">
    <source>
        <dbReference type="EMBL" id="KAL0941934.1"/>
    </source>
</evidence>
<gene>
    <name evidence="1" type="ORF">CTRU02_204697</name>
</gene>
<proteinExistence type="predicted"/>
<organism evidence="1 2">
    <name type="scientific">Colletotrichum truncatum</name>
    <name type="common">Anthracnose fungus</name>
    <name type="synonym">Colletotrichum capsici</name>
    <dbReference type="NCBI Taxonomy" id="5467"/>
    <lineage>
        <taxon>Eukaryota</taxon>
        <taxon>Fungi</taxon>
        <taxon>Dikarya</taxon>
        <taxon>Ascomycota</taxon>
        <taxon>Pezizomycotina</taxon>
        <taxon>Sordariomycetes</taxon>
        <taxon>Hypocreomycetidae</taxon>
        <taxon>Glomerellales</taxon>
        <taxon>Glomerellaceae</taxon>
        <taxon>Colletotrichum</taxon>
        <taxon>Colletotrichum truncatum species complex</taxon>
    </lineage>
</organism>